<evidence type="ECO:0000256" key="6">
    <source>
        <dbReference type="ARBA" id="ARBA00023170"/>
    </source>
</evidence>
<dbReference type="InterPro" id="IPR017452">
    <property type="entry name" value="GPCR_Rhodpsn_7TM"/>
</dbReference>
<evidence type="ECO:0000256" key="7">
    <source>
        <dbReference type="ARBA" id="ARBA00023224"/>
    </source>
</evidence>
<feature type="transmembrane region" description="Helical" evidence="8">
    <location>
        <begin position="37"/>
        <end position="56"/>
    </location>
</feature>
<dbReference type="GeneID" id="106549658"/>
<dbReference type="PRINTS" id="PR02108">
    <property type="entry name" value="MRGPCRFAMILY"/>
</dbReference>
<dbReference type="InterPro" id="IPR000276">
    <property type="entry name" value="GPCR_Rhodpsn"/>
</dbReference>
<evidence type="ECO:0000313" key="10">
    <source>
        <dbReference type="Proteomes" id="UP000504617"/>
    </source>
</evidence>
<feature type="transmembrane region" description="Helical" evidence="8">
    <location>
        <begin position="104"/>
        <end position="126"/>
    </location>
</feature>
<dbReference type="GO" id="GO:0005886">
    <property type="term" value="C:plasma membrane"/>
    <property type="evidence" value="ECO:0007669"/>
    <property type="project" value="TreeGrafter"/>
</dbReference>
<proteinExistence type="predicted"/>
<reference evidence="11" key="1">
    <citation type="submission" date="2025-08" db="UniProtKB">
        <authorList>
            <consortium name="RefSeq"/>
        </authorList>
    </citation>
    <scope>IDENTIFICATION</scope>
    <source>
        <tissue evidence="11">Skeletal muscle</tissue>
    </source>
</reference>
<evidence type="ECO:0000259" key="9">
    <source>
        <dbReference type="PROSITE" id="PS50262"/>
    </source>
</evidence>
<sequence length="194" mass="22640">MYITGVFLLTAISIDRCVSVLFPIWHRYSRPKYLSPLVCSFLWIFSFLLVGIPNIMKPVFQYAFIQDVYFLATVVLSFPLITISVVILFIKIYLKPKQLKRGRLLVMILITLLCFFIFSIPLWIYVFTTHFLGMDYQDIFPDLQNYFFLCGSLNSSVNPVIYFLVGRKKLAPSLENIRVTFESAFKEDEAPQTR</sequence>
<gene>
    <name evidence="11" type="primary">LOC106549658</name>
</gene>
<evidence type="ECO:0000256" key="5">
    <source>
        <dbReference type="ARBA" id="ARBA00023136"/>
    </source>
</evidence>
<dbReference type="OrthoDB" id="9046321at2759"/>
<dbReference type="InterPro" id="IPR026234">
    <property type="entry name" value="MRGPCRFAMILY"/>
</dbReference>
<keyword evidence="6" id="KW-0675">Receptor</keyword>
<dbReference type="Gene3D" id="1.20.1070.10">
    <property type="entry name" value="Rhodopsin 7-helix transmembrane proteins"/>
    <property type="match status" value="1"/>
</dbReference>
<dbReference type="PROSITE" id="PS00237">
    <property type="entry name" value="G_PROTEIN_RECEP_F1_1"/>
    <property type="match status" value="1"/>
</dbReference>
<dbReference type="Pfam" id="PF00001">
    <property type="entry name" value="7tm_1"/>
    <property type="match status" value="1"/>
</dbReference>
<dbReference type="PROSITE" id="PS50262">
    <property type="entry name" value="G_PROTEIN_RECEP_F1_2"/>
    <property type="match status" value="1"/>
</dbReference>
<dbReference type="RefSeq" id="XP_013922840.1">
    <property type="nucleotide sequence ID" value="XM_014067365.1"/>
</dbReference>
<evidence type="ECO:0000256" key="1">
    <source>
        <dbReference type="ARBA" id="ARBA00004141"/>
    </source>
</evidence>
<evidence type="ECO:0000256" key="8">
    <source>
        <dbReference type="SAM" id="Phobius"/>
    </source>
</evidence>
<dbReference type="KEGG" id="tsr:106549658"/>
<keyword evidence="5 8" id="KW-0472">Membrane</keyword>
<keyword evidence="10" id="KW-1185">Reference proteome</keyword>
<keyword evidence="4" id="KW-0297">G-protein coupled receptor</keyword>
<organism evidence="10 11">
    <name type="scientific">Thamnophis sirtalis</name>
    <dbReference type="NCBI Taxonomy" id="35019"/>
    <lineage>
        <taxon>Eukaryota</taxon>
        <taxon>Metazoa</taxon>
        <taxon>Chordata</taxon>
        <taxon>Craniata</taxon>
        <taxon>Vertebrata</taxon>
        <taxon>Euteleostomi</taxon>
        <taxon>Lepidosauria</taxon>
        <taxon>Squamata</taxon>
        <taxon>Bifurcata</taxon>
        <taxon>Unidentata</taxon>
        <taxon>Episquamata</taxon>
        <taxon>Toxicofera</taxon>
        <taxon>Serpentes</taxon>
        <taxon>Colubroidea</taxon>
        <taxon>Colubridae</taxon>
        <taxon>Natricinae</taxon>
        <taxon>Thamnophis</taxon>
    </lineage>
</organism>
<protein>
    <submittedName>
        <fullName evidence="11">Proto-oncogene Mas-like</fullName>
    </submittedName>
</protein>
<dbReference type="GO" id="GO:0004930">
    <property type="term" value="F:G protein-coupled receptor activity"/>
    <property type="evidence" value="ECO:0007669"/>
    <property type="project" value="UniProtKB-KW"/>
</dbReference>
<dbReference type="AlphaFoldDB" id="A0A6I9YG00"/>
<evidence type="ECO:0000256" key="2">
    <source>
        <dbReference type="ARBA" id="ARBA00022692"/>
    </source>
</evidence>
<comment type="subcellular location">
    <subcellularLocation>
        <location evidence="1">Membrane</location>
        <topology evidence="1">Multi-pass membrane protein</topology>
    </subcellularLocation>
</comment>
<dbReference type="PANTHER" id="PTHR11334:SF68">
    <property type="entry name" value="G-PROTEIN COUPLED RECEPTORS FAMILY 1 PROFILE DOMAIN-CONTAINING PROTEIN-RELATED"/>
    <property type="match status" value="1"/>
</dbReference>
<evidence type="ECO:0000256" key="3">
    <source>
        <dbReference type="ARBA" id="ARBA00022989"/>
    </source>
</evidence>
<accession>A0A6I9YG00</accession>
<dbReference type="SUPFAM" id="SSF81321">
    <property type="entry name" value="Family A G protein-coupled receptor-like"/>
    <property type="match status" value="1"/>
</dbReference>
<feature type="transmembrane region" description="Helical" evidence="8">
    <location>
        <begin position="146"/>
        <end position="165"/>
    </location>
</feature>
<feature type="transmembrane region" description="Helical" evidence="8">
    <location>
        <begin position="68"/>
        <end position="92"/>
    </location>
</feature>
<keyword evidence="3 8" id="KW-1133">Transmembrane helix</keyword>
<evidence type="ECO:0000256" key="4">
    <source>
        <dbReference type="ARBA" id="ARBA00023040"/>
    </source>
</evidence>
<feature type="transmembrane region" description="Helical" evidence="8">
    <location>
        <begin position="6"/>
        <end position="25"/>
    </location>
</feature>
<dbReference type="PANTHER" id="PTHR11334">
    <property type="entry name" value="MAS-RELATED G-PROTEIN COUPLED RECEPTOR"/>
    <property type="match status" value="1"/>
</dbReference>
<keyword evidence="2 8" id="KW-0812">Transmembrane</keyword>
<evidence type="ECO:0000313" key="11">
    <source>
        <dbReference type="RefSeq" id="XP_013922840.1"/>
    </source>
</evidence>
<dbReference type="Proteomes" id="UP000504617">
    <property type="component" value="Unplaced"/>
</dbReference>
<name>A0A6I9YG00_9SAUR</name>
<feature type="domain" description="G-protein coupled receptors family 1 profile" evidence="9">
    <location>
        <begin position="1"/>
        <end position="162"/>
    </location>
</feature>
<keyword evidence="7" id="KW-0807">Transducer</keyword>